<dbReference type="AlphaFoldDB" id="A0A2X3KX73"/>
<dbReference type="PANTHER" id="PTHR42734">
    <property type="entry name" value="METAL TRANSPORT SYSTEM ATP-BINDING PROTEIN TM_0124-RELATED"/>
    <property type="match status" value="1"/>
</dbReference>
<dbReference type="PROSITE" id="PS50893">
    <property type="entry name" value="ABC_TRANSPORTER_2"/>
    <property type="match status" value="1"/>
</dbReference>
<proteinExistence type="inferred from homology"/>
<keyword evidence="2" id="KW-0813">Transport</keyword>
<keyword evidence="7" id="KW-1185">Reference proteome</keyword>
<accession>A0A2X3KX73</accession>
<name>A0A2X3KX73_9BACT</name>
<evidence type="ECO:0000256" key="2">
    <source>
        <dbReference type="ARBA" id="ARBA00022448"/>
    </source>
</evidence>
<dbReference type="Gene3D" id="3.40.50.300">
    <property type="entry name" value="P-loop containing nucleotide triphosphate hydrolases"/>
    <property type="match status" value="1"/>
</dbReference>
<dbReference type="Proteomes" id="UP000249818">
    <property type="component" value="Chromosome BARAN1"/>
</dbReference>
<dbReference type="SUPFAM" id="SSF52540">
    <property type="entry name" value="P-loop containing nucleoside triphosphate hydrolases"/>
    <property type="match status" value="1"/>
</dbReference>
<comment type="similarity">
    <text evidence="1">Belongs to the ABC transporter superfamily.</text>
</comment>
<evidence type="ECO:0000256" key="3">
    <source>
        <dbReference type="ARBA" id="ARBA00022741"/>
    </source>
</evidence>
<keyword evidence="4 6" id="KW-0067">ATP-binding</keyword>
<evidence type="ECO:0000259" key="5">
    <source>
        <dbReference type="PROSITE" id="PS50893"/>
    </source>
</evidence>
<dbReference type="GO" id="GO:0005524">
    <property type="term" value="F:ATP binding"/>
    <property type="evidence" value="ECO:0007669"/>
    <property type="project" value="UniProtKB-KW"/>
</dbReference>
<organism evidence="6 7">
    <name type="scientific">Candidatus Bipolaricaulis anaerobius</name>
    <dbReference type="NCBI Taxonomy" id="2026885"/>
    <lineage>
        <taxon>Bacteria</taxon>
        <taxon>Candidatus Bipolaricaulota</taxon>
        <taxon>Candidatus Bipolaricaulia</taxon>
        <taxon>Candidatus Bipolaricaulales</taxon>
        <taxon>Candidatus Bipolaricaulaceae</taxon>
        <taxon>Candidatus Bipolaricaulis</taxon>
    </lineage>
</organism>
<dbReference type="PANTHER" id="PTHR42734:SF5">
    <property type="entry name" value="IRON TRANSPORT SYSTEM ATP-BINDING PROTEIN HI_0361-RELATED"/>
    <property type="match status" value="1"/>
</dbReference>
<evidence type="ECO:0000256" key="1">
    <source>
        <dbReference type="ARBA" id="ARBA00005417"/>
    </source>
</evidence>
<dbReference type="InterPro" id="IPR003439">
    <property type="entry name" value="ABC_transporter-like_ATP-bd"/>
</dbReference>
<dbReference type="OrthoDB" id="9789994at2"/>
<keyword evidence="3" id="KW-0547">Nucleotide-binding</keyword>
<evidence type="ECO:0000313" key="7">
    <source>
        <dbReference type="Proteomes" id="UP000249818"/>
    </source>
</evidence>
<protein>
    <submittedName>
        <fullName evidence="6">Manganese transport system ATP-binding protein MntB</fullName>
    </submittedName>
</protein>
<dbReference type="PROSITE" id="PS00211">
    <property type="entry name" value="ABC_TRANSPORTER_1"/>
    <property type="match status" value="1"/>
</dbReference>
<dbReference type="RefSeq" id="WP_122030429.1">
    <property type="nucleotide sequence ID" value="NZ_LS483254.1"/>
</dbReference>
<dbReference type="InterPro" id="IPR017871">
    <property type="entry name" value="ABC_transporter-like_CS"/>
</dbReference>
<dbReference type="GO" id="GO:0016887">
    <property type="term" value="F:ATP hydrolysis activity"/>
    <property type="evidence" value="ECO:0007669"/>
    <property type="project" value="InterPro"/>
</dbReference>
<evidence type="ECO:0000256" key="4">
    <source>
        <dbReference type="ARBA" id="ARBA00022840"/>
    </source>
</evidence>
<dbReference type="Pfam" id="PF00005">
    <property type="entry name" value="ABC_tran"/>
    <property type="match status" value="1"/>
</dbReference>
<dbReference type="CDD" id="cd03235">
    <property type="entry name" value="ABC_Metallic_Cations"/>
    <property type="match status" value="1"/>
</dbReference>
<dbReference type="InterPro" id="IPR050153">
    <property type="entry name" value="Metal_Ion_Import_ABC"/>
</dbReference>
<dbReference type="InterPro" id="IPR003593">
    <property type="entry name" value="AAA+_ATPase"/>
</dbReference>
<dbReference type="KEGG" id="bana:BARAN1_0151"/>
<sequence length="279" mass="29585">MTRERIRASRTCPDPAHAAGPAVEVREVAVVLDGKAVLAGISFRLEPGDLLAVVGPNGAGKTTLLRVLSGTLPPTVGEVRIFGQRPARHICIAYLPQRLGVDLRFPLAVSDVVLMGRTGRLGPLRWPGAEDRERVAEALALVGISHLARRPIGELSGGEQQRMFIARAIVQEATVLLLDEPLAGLDAPAQAGILDLLGRLREQRITSIVALHELDLAQAHFPLALLLGGRAIGFGPPAEVFTGDRLRAAYGTGLRIFQTPSGPVALSDTCCEGGDHGDR</sequence>
<reference evidence="7" key="1">
    <citation type="submission" date="2018-05" db="EMBL/GenBank/DDBJ databases">
        <authorList>
            <person name="Hao L."/>
        </authorList>
    </citation>
    <scope>NUCLEOTIDE SEQUENCE [LARGE SCALE GENOMIC DNA]</scope>
</reference>
<evidence type="ECO:0000313" key="6">
    <source>
        <dbReference type="EMBL" id="SQD92176.1"/>
    </source>
</evidence>
<dbReference type="InterPro" id="IPR027417">
    <property type="entry name" value="P-loop_NTPase"/>
</dbReference>
<dbReference type="SMART" id="SM00382">
    <property type="entry name" value="AAA"/>
    <property type="match status" value="1"/>
</dbReference>
<feature type="domain" description="ABC transporter" evidence="5">
    <location>
        <begin position="23"/>
        <end position="253"/>
    </location>
</feature>
<dbReference type="EMBL" id="LS483254">
    <property type="protein sequence ID" value="SQD92176.1"/>
    <property type="molecule type" value="Genomic_DNA"/>
</dbReference>
<gene>
    <name evidence="6" type="primary">mntB</name>
    <name evidence="6" type="ORF">BARAN1_0151</name>
</gene>